<evidence type="ECO:0000256" key="1">
    <source>
        <dbReference type="SAM" id="Phobius"/>
    </source>
</evidence>
<dbReference type="InterPro" id="IPR022062">
    <property type="entry name" value="DUF3618"/>
</dbReference>
<keyword evidence="1" id="KW-1133">Transmembrane helix</keyword>
<keyword evidence="1" id="KW-0472">Membrane</keyword>
<proteinExistence type="predicted"/>
<feature type="transmembrane region" description="Helical" evidence="1">
    <location>
        <begin position="69"/>
        <end position="86"/>
    </location>
</feature>
<accession>A0A6J7IS53</accession>
<protein>
    <submittedName>
        <fullName evidence="2">Unannotated protein</fullName>
    </submittedName>
</protein>
<gene>
    <name evidence="2" type="ORF">UFOPK3772_00417</name>
</gene>
<reference evidence="2" key="1">
    <citation type="submission" date="2020-05" db="EMBL/GenBank/DDBJ databases">
        <authorList>
            <person name="Chiriac C."/>
            <person name="Salcher M."/>
            <person name="Ghai R."/>
            <person name="Kavagutti S V."/>
        </authorList>
    </citation>
    <scope>NUCLEOTIDE SEQUENCE</scope>
</reference>
<evidence type="ECO:0000313" key="2">
    <source>
        <dbReference type="EMBL" id="CAB4933581.1"/>
    </source>
</evidence>
<dbReference type="Pfam" id="PF12277">
    <property type="entry name" value="DUF3618"/>
    <property type="match status" value="1"/>
</dbReference>
<organism evidence="2">
    <name type="scientific">freshwater metagenome</name>
    <dbReference type="NCBI Taxonomy" id="449393"/>
    <lineage>
        <taxon>unclassified sequences</taxon>
        <taxon>metagenomes</taxon>
        <taxon>ecological metagenomes</taxon>
    </lineage>
</organism>
<keyword evidence="1" id="KW-0812">Transmembrane</keyword>
<name>A0A6J7IS53_9ZZZZ</name>
<sequence length="90" mass="9240">MAHEEVTPTVPKPSVVDLQAEIAAARAELAASLAALKGQASAGALAKRGGRAIIGLFTDEQGGVRPERIAIVGAVVVGVVALSIMTRRRR</sequence>
<dbReference type="AlphaFoldDB" id="A0A6J7IS53"/>
<dbReference type="EMBL" id="CAFBNE010000008">
    <property type="protein sequence ID" value="CAB4933581.1"/>
    <property type="molecule type" value="Genomic_DNA"/>
</dbReference>